<evidence type="ECO:0000256" key="4">
    <source>
        <dbReference type="ARBA" id="ARBA00022692"/>
    </source>
</evidence>
<evidence type="ECO:0000256" key="5">
    <source>
        <dbReference type="ARBA" id="ARBA00022989"/>
    </source>
</evidence>
<feature type="transmembrane region" description="Helical" evidence="7">
    <location>
        <begin position="164"/>
        <end position="187"/>
    </location>
</feature>
<evidence type="ECO:0000256" key="1">
    <source>
        <dbReference type="ARBA" id="ARBA00004651"/>
    </source>
</evidence>
<feature type="transmembrane region" description="Helical" evidence="7">
    <location>
        <begin position="317"/>
        <end position="335"/>
    </location>
</feature>
<evidence type="ECO:0000256" key="2">
    <source>
        <dbReference type="ARBA" id="ARBA00022448"/>
    </source>
</evidence>
<keyword evidence="3" id="KW-1003">Cell membrane</keyword>
<protein>
    <submittedName>
        <fullName evidence="8">MATE family efflux transporter</fullName>
    </submittedName>
</protein>
<dbReference type="PIRSF" id="PIRSF006603">
    <property type="entry name" value="DinF"/>
    <property type="match status" value="1"/>
</dbReference>
<dbReference type="PANTHER" id="PTHR42925:SF1">
    <property type="entry name" value="VIRULENCE FACTOR MVIN"/>
    <property type="match status" value="1"/>
</dbReference>
<proteinExistence type="predicted"/>
<comment type="caution">
    <text evidence="8">The sequence shown here is derived from an EMBL/GenBank/DDBJ whole genome shotgun (WGS) entry which is preliminary data.</text>
</comment>
<evidence type="ECO:0000256" key="6">
    <source>
        <dbReference type="ARBA" id="ARBA00023136"/>
    </source>
</evidence>
<dbReference type="InterPro" id="IPR002528">
    <property type="entry name" value="MATE_fam"/>
</dbReference>
<evidence type="ECO:0000256" key="7">
    <source>
        <dbReference type="SAM" id="Phobius"/>
    </source>
</evidence>
<accession>A0A7C3E2G0</accession>
<feature type="transmembrane region" description="Helical" evidence="7">
    <location>
        <begin position="285"/>
        <end position="305"/>
    </location>
</feature>
<dbReference type="InterPro" id="IPR048279">
    <property type="entry name" value="MdtK-like"/>
</dbReference>
<keyword evidence="2" id="KW-0813">Transport</keyword>
<dbReference type="Pfam" id="PF01554">
    <property type="entry name" value="MatE"/>
    <property type="match status" value="2"/>
</dbReference>
<reference evidence="8" key="1">
    <citation type="journal article" date="2020" name="mSystems">
        <title>Genome- and Community-Level Interaction Insights into Carbon Utilization and Element Cycling Functions of Hydrothermarchaeota in Hydrothermal Sediment.</title>
        <authorList>
            <person name="Zhou Z."/>
            <person name="Liu Y."/>
            <person name="Xu W."/>
            <person name="Pan J."/>
            <person name="Luo Z.H."/>
            <person name="Li M."/>
        </authorList>
    </citation>
    <scope>NUCLEOTIDE SEQUENCE [LARGE SCALE GENOMIC DNA]</scope>
    <source>
        <strain evidence="8">SpSt-503</strain>
    </source>
</reference>
<sequence>MNSKKSISPGSVSLFTLVLPIFFESLFRMLVSSIDTFMLSSYAQEAVAGVGLVAQYMFFIQLLFNIVCIGAGIVLAQYLGAERHEEAGLIAQAGAVMSLLLALLVTLSVLGGSWWLLSLYPLEPKVHTFAWQYFSIFGGFGSVFIAFNMYQVTILRTYGFTRDTMYISIIANLINVLGNSLALYGWFGIPVTGVVGVAVSSVVSQIAAVMMTRYRIKAHRSIVFRQQGWRTVPASIYRKILEIGVPSAGEALSYNVAQIMIMAMVATLGTYAMSAQVYAQTLVRFVFVAALSVGTGAQIKTGYYVGAKQPEEAYKRVYLYQLGGTLISIGLVLILNLCKRPLIGIFTQEQEIATMVYNMLFVSFYLETGRSFNLITIPALKGAGDVQFPVIVGIISMWGLGVLGAWFLGLHFGLGLVGVWLAVGTDETLRGITMLFRWKSKRWMTKAIV</sequence>
<keyword evidence="6 7" id="KW-0472">Membrane</keyword>
<dbReference type="NCBIfam" id="TIGR00797">
    <property type="entry name" value="matE"/>
    <property type="match status" value="1"/>
</dbReference>
<dbReference type="GO" id="GO:0015297">
    <property type="term" value="F:antiporter activity"/>
    <property type="evidence" value="ECO:0007669"/>
    <property type="project" value="InterPro"/>
</dbReference>
<feature type="transmembrane region" description="Helical" evidence="7">
    <location>
        <begin position="93"/>
        <end position="117"/>
    </location>
</feature>
<evidence type="ECO:0000313" key="8">
    <source>
        <dbReference type="EMBL" id="HFH29672.1"/>
    </source>
</evidence>
<dbReference type="InterPro" id="IPR047135">
    <property type="entry name" value="YsiQ"/>
</dbReference>
<organism evidence="8">
    <name type="scientific">Gracilinema caldarium</name>
    <dbReference type="NCBI Taxonomy" id="215591"/>
    <lineage>
        <taxon>Bacteria</taxon>
        <taxon>Pseudomonadati</taxon>
        <taxon>Spirochaetota</taxon>
        <taxon>Spirochaetia</taxon>
        <taxon>Spirochaetales</taxon>
        <taxon>Breznakiellaceae</taxon>
        <taxon>Gracilinema</taxon>
    </lineage>
</organism>
<keyword evidence="4 7" id="KW-0812">Transmembrane</keyword>
<feature type="transmembrane region" description="Helical" evidence="7">
    <location>
        <begin position="12"/>
        <end position="31"/>
    </location>
</feature>
<dbReference type="CDD" id="cd13134">
    <property type="entry name" value="MATE_like_8"/>
    <property type="match status" value="1"/>
</dbReference>
<dbReference type="GO" id="GO:0005886">
    <property type="term" value="C:plasma membrane"/>
    <property type="evidence" value="ECO:0007669"/>
    <property type="project" value="UniProtKB-SubCell"/>
</dbReference>
<feature type="transmembrane region" description="Helical" evidence="7">
    <location>
        <begin position="355"/>
        <end position="376"/>
    </location>
</feature>
<dbReference type="AlphaFoldDB" id="A0A7C3E2G0"/>
<comment type="subcellular location">
    <subcellularLocation>
        <location evidence="1">Cell membrane</location>
        <topology evidence="1">Multi-pass membrane protein</topology>
    </subcellularLocation>
</comment>
<feature type="transmembrane region" description="Helical" evidence="7">
    <location>
        <begin position="259"/>
        <end position="279"/>
    </location>
</feature>
<name>A0A7C3E2G0_9SPIR</name>
<dbReference type="EMBL" id="DSVL01000282">
    <property type="protein sequence ID" value="HFH29672.1"/>
    <property type="molecule type" value="Genomic_DNA"/>
</dbReference>
<feature type="transmembrane region" description="Helical" evidence="7">
    <location>
        <begin position="58"/>
        <end position="81"/>
    </location>
</feature>
<dbReference type="PANTHER" id="PTHR42925">
    <property type="entry name" value="MULTIDRUG AND TOXIN EFFLUX PROTEIN MATE FAMILY"/>
    <property type="match status" value="1"/>
</dbReference>
<keyword evidence="5 7" id="KW-1133">Transmembrane helix</keyword>
<feature type="transmembrane region" description="Helical" evidence="7">
    <location>
        <begin position="129"/>
        <end position="152"/>
    </location>
</feature>
<evidence type="ECO:0000256" key="3">
    <source>
        <dbReference type="ARBA" id="ARBA00022475"/>
    </source>
</evidence>
<gene>
    <name evidence="8" type="ORF">ENS59_09205</name>
</gene>
<dbReference type="GO" id="GO:0042910">
    <property type="term" value="F:xenobiotic transmembrane transporter activity"/>
    <property type="evidence" value="ECO:0007669"/>
    <property type="project" value="InterPro"/>
</dbReference>